<dbReference type="GO" id="GO:0000323">
    <property type="term" value="C:lytic vacuole"/>
    <property type="evidence" value="ECO:0007669"/>
    <property type="project" value="TreeGrafter"/>
</dbReference>
<dbReference type="GO" id="GO:0035493">
    <property type="term" value="P:SNARE complex assembly"/>
    <property type="evidence" value="ECO:0007669"/>
    <property type="project" value="TreeGrafter"/>
</dbReference>
<reference evidence="4" key="1">
    <citation type="journal article" date="2021" name="Sci. Rep.">
        <title>Diploid genomic architecture of Nitzschia inconspicua, an elite biomass production diatom.</title>
        <authorList>
            <person name="Oliver A."/>
            <person name="Podell S."/>
            <person name="Pinowska A."/>
            <person name="Traller J.C."/>
            <person name="Smith S.R."/>
            <person name="McClure R."/>
            <person name="Beliaev A."/>
            <person name="Bohutskyi P."/>
            <person name="Hill E.A."/>
            <person name="Rabines A."/>
            <person name="Zheng H."/>
            <person name="Allen L.Z."/>
            <person name="Kuo A."/>
            <person name="Grigoriev I.V."/>
            <person name="Allen A.E."/>
            <person name="Hazlebeck D."/>
            <person name="Allen E.E."/>
        </authorList>
    </citation>
    <scope>NUCLEOTIDE SEQUENCE</scope>
    <source>
        <strain evidence="4">Hildebrandi</strain>
    </source>
</reference>
<evidence type="ECO:0000256" key="1">
    <source>
        <dbReference type="ARBA" id="ARBA00023054"/>
    </source>
</evidence>
<accession>A0A9K3PU75</accession>
<feature type="region of interest" description="Disordered" evidence="3">
    <location>
        <begin position="297"/>
        <end position="334"/>
    </location>
</feature>
<dbReference type="PANTHER" id="PTHR15157:SF5">
    <property type="entry name" value="UV RADIATION RESISTANCE-ASSOCIATED GENE PROTEIN"/>
    <property type="match status" value="1"/>
</dbReference>
<feature type="compositionally biased region" description="Low complexity" evidence="3">
    <location>
        <begin position="44"/>
        <end position="65"/>
    </location>
</feature>
<dbReference type="GO" id="GO:0032991">
    <property type="term" value="C:protein-containing complex"/>
    <property type="evidence" value="ECO:0007669"/>
    <property type="project" value="UniProtKB-ARBA"/>
</dbReference>
<evidence type="ECO:0000256" key="2">
    <source>
        <dbReference type="SAM" id="Coils"/>
    </source>
</evidence>
<feature type="compositionally biased region" description="Basic and acidic residues" evidence="3">
    <location>
        <begin position="297"/>
        <end position="307"/>
    </location>
</feature>
<dbReference type="Pfam" id="PF10186">
    <property type="entry name" value="ATG14"/>
    <property type="match status" value="1"/>
</dbReference>
<keyword evidence="1 2" id="KW-0175">Coiled coil</keyword>
<gene>
    <name evidence="4" type="ORF">IV203_034990</name>
</gene>
<comment type="caution">
    <text evidence="4">The sequence shown here is derived from an EMBL/GenBank/DDBJ whole genome shotgun (WGS) entry which is preliminary data.</text>
</comment>
<evidence type="ECO:0000313" key="4">
    <source>
        <dbReference type="EMBL" id="KAG7359892.1"/>
    </source>
</evidence>
<dbReference type="AlphaFoldDB" id="A0A9K3PU75"/>
<feature type="compositionally biased region" description="Polar residues" evidence="3">
    <location>
        <begin position="71"/>
        <end position="80"/>
    </location>
</feature>
<keyword evidence="5" id="KW-1185">Reference proteome</keyword>
<dbReference type="GO" id="GO:0005768">
    <property type="term" value="C:endosome"/>
    <property type="evidence" value="ECO:0007669"/>
    <property type="project" value="TreeGrafter"/>
</dbReference>
<name>A0A9K3PU75_9STRA</name>
<dbReference type="OrthoDB" id="45543at2759"/>
<dbReference type="InterPro" id="IPR018791">
    <property type="entry name" value="UV_resistance/autophagy_Atg14"/>
</dbReference>
<sequence>MFPTSRDSLRRWRSDSADQTNNYAVTTPIPVAVVLHNFIRLQQQQEQPKQGQIESSTTESPVSSPNKTDQDVTSPKASQSNWRFHAEHTMSLLPLLHLDITVTPENKEDQSISVYSQTLQRRSVHPSWEHLDERIRLPAEKECASSSTFIPLWNNHELYKSMRIKLFLVDDKESTLSTSEKNTDKDSNAHKLLEFLEAPLHPSLLQRIDMKPAAAISDDGSNDNDDEDELLLANSVLPPLPPNALLVHFSDGSIRCLPHIHQLVCEQHPSKTLAAHQSTIEDFSRFEDDVFKTLDHVHTTPQRRERTASSLLDQEELDQKEDPSTSPSSYRRIPEDEVFSLEREMEQKLLLRETVQKGSYPCSEEQAREEDREAERELLKRQIAEEERLLEEEMLSFRKEQTYLAALVQELKDTDDEVALIQSEIQSQSLGLRQDQILKQAQSIKLVRDLEVVYPITLDTAATTSSTMSLSIIGSANTRSTAGGYLIRGLRLPVDIYTTTVPEEEINASLGYCSHLVYMIAKYLTIQLRHRIFCNSSRSAIQQDGVGVFPLFLGRMVARSLEREQVDRGARLLGANVNCILMHLNMPESLQQVHILARLQAILRFVATGNIPNNKIPRTKSSGSVASAS</sequence>
<feature type="coiled-coil region" evidence="2">
    <location>
        <begin position="367"/>
        <end position="424"/>
    </location>
</feature>
<protein>
    <submittedName>
        <fullName evidence="4">UV radiation resistance protein and autophagy-related subunit 14-domain containing protein</fullName>
    </submittedName>
</protein>
<evidence type="ECO:0000256" key="3">
    <source>
        <dbReference type="SAM" id="MobiDB-lite"/>
    </source>
</evidence>
<dbReference type="PANTHER" id="PTHR15157">
    <property type="entry name" value="UV RADIATION RESISTANCE-ASSOCIATED GENE PROTEIN"/>
    <property type="match status" value="1"/>
</dbReference>
<reference evidence="4" key="2">
    <citation type="submission" date="2021-04" db="EMBL/GenBank/DDBJ databases">
        <authorList>
            <person name="Podell S."/>
        </authorList>
    </citation>
    <scope>NUCLEOTIDE SEQUENCE</scope>
    <source>
        <strain evidence="4">Hildebrandi</strain>
    </source>
</reference>
<dbReference type="Proteomes" id="UP000693970">
    <property type="component" value="Unassembled WGS sequence"/>
</dbReference>
<proteinExistence type="predicted"/>
<dbReference type="GO" id="GO:0000149">
    <property type="term" value="F:SNARE binding"/>
    <property type="evidence" value="ECO:0007669"/>
    <property type="project" value="TreeGrafter"/>
</dbReference>
<evidence type="ECO:0000313" key="5">
    <source>
        <dbReference type="Proteomes" id="UP000693970"/>
    </source>
</evidence>
<feature type="region of interest" description="Disordered" evidence="3">
    <location>
        <begin position="44"/>
        <end position="80"/>
    </location>
</feature>
<dbReference type="EMBL" id="JAGRRH010000013">
    <property type="protein sequence ID" value="KAG7359892.1"/>
    <property type="molecule type" value="Genomic_DNA"/>
</dbReference>
<organism evidence="4 5">
    <name type="scientific">Nitzschia inconspicua</name>
    <dbReference type="NCBI Taxonomy" id="303405"/>
    <lineage>
        <taxon>Eukaryota</taxon>
        <taxon>Sar</taxon>
        <taxon>Stramenopiles</taxon>
        <taxon>Ochrophyta</taxon>
        <taxon>Bacillariophyta</taxon>
        <taxon>Bacillariophyceae</taxon>
        <taxon>Bacillariophycidae</taxon>
        <taxon>Bacillariales</taxon>
        <taxon>Bacillariaceae</taxon>
        <taxon>Nitzschia</taxon>
    </lineage>
</organism>